<evidence type="ECO:0000313" key="7">
    <source>
        <dbReference type="EMBL" id="TNY24176.1"/>
    </source>
</evidence>
<keyword evidence="5" id="KW-0560">Oxidoreductase</keyword>
<evidence type="ECO:0000313" key="8">
    <source>
        <dbReference type="Proteomes" id="UP000311382"/>
    </source>
</evidence>
<evidence type="ECO:0000256" key="1">
    <source>
        <dbReference type="ARBA" id="ARBA00001917"/>
    </source>
</evidence>
<dbReference type="EMBL" id="SOZI01000004">
    <property type="protein sequence ID" value="TNY24176.1"/>
    <property type="molecule type" value="Genomic_DNA"/>
</dbReference>
<accession>A0A5C5G6Q2</accession>
<evidence type="ECO:0000259" key="6">
    <source>
        <dbReference type="Pfam" id="PF00724"/>
    </source>
</evidence>
<keyword evidence="8" id="KW-1185">Reference proteome</keyword>
<dbReference type="CDD" id="cd02932">
    <property type="entry name" value="OYE_YqiM_FMN"/>
    <property type="match status" value="1"/>
</dbReference>
<comment type="caution">
    <text evidence="7">The sequence shown here is derived from an EMBL/GenBank/DDBJ whole genome shotgun (WGS) entry which is preliminary data.</text>
</comment>
<sequence>MSPAPDHPEVVNERVPGAPYFQPLVEPSVGTALSADDWPQNKDLPMLFQPLKVGPLTLKNRITVAPMCMYSAEQEGPETGVLTPFHLVHLGGFASRGAAVTMVEATSVLPNGRLSPNDSGLWNDRQMQALTPIMSYIATQGSIPAIQLGHGGRKTSTLAPWLDTSTIQPHLKSHVATNGAAGGWTDDVMAPSAIAYNDETFPHPREMTPNDIEELKEAFRAAVARADKAGAQVVELHCAHGYSMHNFLSRLSNQRTDKYGGSLENRMRLPLEILAIMRETLPKNKSLWMRISATDWWPEGEKDDKGEWISWGIEQSKVFVKEAIKLGVDLVDVSSGGNTPKQKISVGPGYQVPFAEQIRASLGDEEKIPISSVGLITNGPQAEEILQAGKADVVCAAREFLRNPSLVLDWAQELGVVVNVPVQYQRAYTRMMTKHDKREPVKLH</sequence>
<dbReference type="Pfam" id="PF00724">
    <property type="entry name" value="Oxidored_FMN"/>
    <property type="match status" value="1"/>
</dbReference>
<evidence type="ECO:0000256" key="2">
    <source>
        <dbReference type="ARBA" id="ARBA00022630"/>
    </source>
</evidence>
<dbReference type="PANTHER" id="PTHR43303">
    <property type="entry name" value="NADPH DEHYDROGENASE C23G7.10C-RELATED"/>
    <property type="match status" value="1"/>
</dbReference>
<dbReference type="STRING" id="5288.A0A5C5G6Q2"/>
<dbReference type="SUPFAM" id="SSF51395">
    <property type="entry name" value="FMN-linked oxidoreductases"/>
    <property type="match status" value="1"/>
</dbReference>
<dbReference type="PANTHER" id="PTHR43303:SF4">
    <property type="entry name" value="NADPH DEHYDROGENASE C23G7.10C-RELATED"/>
    <property type="match status" value="1"/>
</dbReference>
<name>A0A5C5G6Q2_9BASI</name>
<dbReference type="InterPro" id="IPR013785">
    <property type="entry name" value="Aldolase_TIM"/>
</dbReference>
<evidence type="ECO:0000256" key="4">
    <source>
        <dbReference type="ARBA" id="ARBA00022857"/>
    </source>
</evidence>
<reference evidence="7 8" key="1">
    <citation type="submission" date="2019-03" db="EMBL/GenBank/DDBJ databases">
        <title>Rhodosporidium diobovatum UCD-FST 08-225 genome sequencing, assembly, and annotation.</title>
        <authorList>
            <person name="Fakankun I.U."/>
            <person name="Fristensky B."/>
            <person name="Levin D.B."/>
        </authorList>
    </citation>
    <scope>NUCLEOTIDE SEQUENCE [LARGE SCALE GENOMIC DNA]</scope>
    <source>
        <strain evidence="7 8">UCD-FST 08-225</strain>
    </source>
</reference>
<keyword evidence="3" id="KW-0288">FMN</keyword>
<dbReference type="OrthoDB" id="72788at2759"/>
<proteinExistence type="predicted"/>
<dbReference type="GO" id="GO:0050661">
    <property type="term" value="F:NADP binding"/>
    <property type="evidence" value="ECO:0007669"/>
    <property type="project" value="InterPro"/>
</dbReference>
<comment type="cofactor">
    <cofactor evidence="1">
        <name>FMN</name>
        <dbReference type="ChEBI" id="CHEBI:58210"/>
    </cofactor>
</comment>
<feature type="domain" description="NADH:flavin oxidoreductase/NADH oxidase N-terminal" evidence="6">
    <location>
        <begin position="47"/>
        <end position="409"/>
    </location>
</feature>
<dbReference type="InterPro" id="IPR001155">
    <property type="entry name" value="OxRdtase_FMN_N"/>
</dbReference>
<dbReference type="AlphaFoldDB" id="A0A5C5G6Q2"/>
<dbReference type="InterPro" id="IPR044152">
    <property type="entry name" value="YqjM-like"/>
</dbReference>
<dbReference type="Gene3D" id="3.20.20.70">
    <property type="entry name" value="Aldolase class I"/>
    <property type="match status" value="1"/>
</dbReference>
<evidence type="ECO:0000256" key="3">
    <source>
        <dbReference type="ARBA" id="ARBA00022643"/>
    </source>
</evidence>
<evidence type="ECO:0000256" key="5">
    <source>
        <dbReference type="ARBA" id="ARBA00023002"/>
    </source>
</evidence>
<organism evidence="7 8">
    <name type="scientific">Rhodotorula diobovata</name>
    <dbReference type="NCBI Taxonomy" id="5288"/>
    <lineage>
        <taxon>Eukaryota</taxon>
        <taxon>Fungi</taxon>
        <taxon>Dikarya</taxon>
        <taxon>Basidiomycota</taxon>
        <taxon>Pucciniomycotina</taxon>
        <taxon>Microbotryomycetes</taxon>
        <taxon>Sporidiobolales</taxon>
        <taxon>Sporidiobolaceae</taxon>
        <taxon>Rhodotorula</taxon>
    </lineage>
</organism>
<dbReference type="GO" id="GO:0003959">
    <property type="term" value="F:NADPH dehydrogenase activity"/>
    <property type="evidence" value="ECO:0007669"/>
    <property type="project" value="InterPro"/>
</dbReference>
<dbReference type="Proteomes" id="UP000311382">
    <property type="component" value="Unassembled WGS sequence"/>
</dbReference>
<protein>
    <recommendedName>
        <fullName evidence="6">NADH:flavin oxidoreductase/NADH oxidase N-terminal domain-containing protein</fullName>
    </recommendedName>
</protein>
<gene>
    <name evidence="7" type="ORF">DMC30DRAFT_387515</name>
</gene>
<dbReference type="GO" id="GO:0010181">
    <property type="term" value="F:FMN binding"/>
    <property type="evidence" value="ECO:0007669"/>
    <property type="project" value="InterPro"/>
</dbReference>
<keyword evidence="4" id="KW-0521">NADP</keyword>
<keyword evidence="2" id="KW-0285">Flavoprotein</keyword>